<evidence type="ECO:0000256" key="1">
    <source>
        <dbReference type="ARBA" id="ARBA00022741"/>
    </source>
</evidence>
<dbReference type="CDD" id="cd00154">
    <property type="entry name" value="Rab"/>
    <property type="match status" value="1"/>
</dbReference>
<dbReference type="SMART" id="SM00173">
    <property type="entry name" value="RAS"/>
    <property type="match status" value="1"/>
</dbReference>
<reference evidence="3" key="1">
    <citation type="journal article" date="2005" name="DNA Seq.">
        <title>Cloning and analysis of 16 Rab genes from macronuclear DNA of Euplotes octocarinatus.</title>
        <authorList>
            <person name="Zhi H."/>
            <person name="Wang W."/>
            <person name="Li L."/>
            <person name="Chai B."/>
            <person name="Sun Y."/>
            <person name="Liang A."/>
        </authorList>
    </citation>
    <scope>NUCLEOTIDE SEQUENCE</scope>
</reference>
<evidence type="ECO:0000313" key="3">
    <source>
        <dbReference type="EMBL" id="AAT70071.1"/>
    </source>
</evidence>
<gene>
    <name evidence="3" type="primary">rab1u</name>
</gene>
<dbReference type="PRINTS" id="PR00449">
    <property type="entry name" value="RASTRNSFRMNG"/>
</dbReference>
<dbReference type="GO" id="GO:0003924">
    <property type="term" value="F:GTPase activity"/>
    <property type="evidence" value="ECO:0007669"/>
    <property type="project" value="InterPro"/>
</dbReference>
<dbReference type="GO" id="GO:0005525">
    <property type="term" value="F:GTP binding"/>
    <property type="evidence" value="ECO:0007669"/>
    <property type="project" value="UniProtKB-KW"/>
</dbReference>
<dbReference type="PROSITE" id="PS51421">
    <property type="entry name" value="RAS"/>
    <property type="match status" value="1"/>
</dbReference>
<dbReference type="Gene3D" id="3.40.50.300">
    <property type="entry name" value="P-loop containing nucleotide triphosphate hydrolases"/>
    <property type="match status" value="1"/>
</dbReference>
<sequence length="207" mass="24031">MEEVDSQKLDYLFKVLLVGNSGSGKTSIVSRLVGENFNEDLSPTKGIDFRTKDYQIDLKNIKLHIWELPRAENSKSVTSIYMKNCSCVIVVYDITDKESLEWIDQWFLYASPQIPEGCVKILCGDKLYLLNERAITTEEGISKADQYSMYYYETSALEGVDIDDMFEITTEEMKIRKDNDTLKTTFVKDSFYLRDNKSLKIKKKKWC</sequence>
<dbReference type="FunFam" id="3.40.50.300:FF:001447">
    <property type="entry name" value="Ras-related protein Rab-1B"/>
    <property type="match status" value="1"/>
</dbReference>
<dbReference type="PANTHER" id="PTHR47977">
    <property type="entry name" value="RAS-RELATED PROTEIN RAB"/>
    <property type="match status" value="1"/>
</dbReference>
<protein>
    <submittedName>
        <fullName evidence="3">Rab GTPase</fullName>
    </submittedName>
</protein>
<dbReference type="SMART" id="SM00175">
    <property type="entry name" value="RAB"/>
    <property type="match status" value="1"/>
</dbReference>
<evidence type="ECO:0000256" key="2">
    <source>
        <dbReference type="ARBA" id="ARBA00023134"/>
    </source>
</evidence>
<dbReference type="InterPro" id="IPR001806">
    <property type="entry name" value="Small_GTPase"/>
</dbReference>
<dbReference type="SUPFAM" id="SSF52540">
    <property type="entry name" value="P-loop containing nucleoside triphosphate hydrolases"/>
    <property type="match status" value="1"/>
</dbReference>
<dbReference type="PROSITE" id="PS51419">
    <property type="entry name" value="RAB"/>
    <property type="match status" value="1"/>
</dbReference>
<dbReference type="EMBL" id="AY643769">
    <property type="protein sequence ID" value="AAT70071.1"/>
    <property type="molecule type" value="Genomic_DNA"/>
</dbReference>
<accession>Q6DUF6</accession>
<dbReference type="InterPro" id="IPR050227">
    <property type="entry name" value="Rab"/>
</dbReference>
<dbReference type="Pfam" id="PF00071">
    <property type="entry name" value="Ras"/>
    <property type="match status" value="1"/>
</dbReference>
<proteinExistence type="predicted"/>
<dbReference type="AlphaFoldDB" id="Q6DUF6"/>
<keyword evidence="2" id="KW-0342">GTP-binding</keyword>
<name>Q6DUF6_EUPOC</name>
<keyword evidence="1" id="KW-0547">Nucleotide-binding</keyword>
<organism evidence="3">
    <name type="scientific">Euplotoides octocarinatus</name>
    <name type="common">Freshwater ciliate</name>
    <name type="synonym">Euplotes octocarinatus</name>
    <dbReference type="NCBI Taxonomy" id="2716877"/>
    <lineage>
        <taxon>Eukaryota</taxon>
        <taxon>Sar</taxon>
        <taxon>Alveolata</taxon>
        <taxon>Ciliophora</taxon>
        <taxon>Intramacronucleata</taxon>
        <taxon>Spirotrichea</taxon>
        <taxon>Hypotrichia</taxon>
        <taxon>Euplotida</taxon>
        <taxon>Euplotidae</taxon>
        <taxon>Euplotes</taxon>
    </lineage>
</organism>
<dbReference type="InterPro" id="IPR027417">
    <property type="entry name" value="P-loop_NTPase"/>
</dbReference>